<protein>
    <submittedName>
        <fullName evidence="1">Putative transposable element</fullName>
    </submittedName>
</protein>
<organism evidence="1 2">
    <name type="scientific">Pseudoloma neurophilia</name>
    <dbReference type="NCBI Taxonomy" id="146866"/>
    <lineage>
        <taxon>Eukaryota</taxon>
        <taxon>Fungi</taxon>
        <taxon>Fungi incertae sedis</taxon>
        <taxon>Microsporidia</taxon>
        <taxon>Pseudoloma</taxon>
    </lineage>
</organism>
<dbReference type="AlphaFoldDB" id="A0A0R0LWT7"/>
<dbReference type="SUPFAM" id="SSF56672">
    <property type="entry name" value="DNA/RNA polymerases"/>
    <property type="match status" value="1"/>
</dbReference>
<dbReference type="VEuPathDB" id="MicrosporidiaDB:M153_3118200054"/>
<gene>
    <name evidence="1" type="ORF">M153_3118200054</name>
</gene>
<accession>A0A0R0LWT7</accession>
<dbReference type="EMBL" id="LGUB01001601">
    <property type="protein sequence ID" value="KRH91711.1"/>
    <property type="molecule type" value="Genomic_DNA"/>
</dbReference>
<dbReference type="PANTHER" id="PTHR33064">
    <property type="entry name" value="POL PROTEIN"/>
    <property type="match status" value="1"/>
</dbReference>
<dbReference type="Proteomes" id="UP000051530">
    <property type="component" value="Unassembled WGS sequence"/>
</dbReference>
<name>A0A0R0LWT7_9MICR</name>
<evidence type="ECO:0000313" key="1">
    <source>
        <dbReference type="EMBL" id="KRH91711.1"/>
    </source>
</evidence>
<dbReference type="PANTHER" id="PTHR33064:SF37">
    <property type="entry name" value="RIBONUCLEASE H"/>
    <property type="match status" value="1"/>
</dbReference>
<dbReference type="InterPro" id="IPR043502">
    <property type="entry name" value="DNA/RNA_pol_sf"/>
</dbReference>
<dbReference type="InterPro" id="IPR051320">
    <property type="entry name" value="Viral_Replic_Matur_Polypro"/>
</dbReference>
<proteinExistence type="predicted"/>
<sequence length="143" mass="16441">MSKNNVSIRLRDRIVLINGSSIKFSELNKSPDDELLDKVSCFKTEVQLNEMLDNFRHKMPFLGTIKNTVHKITLTRPDSEVKMASKPYQVPLGHLEGLNKIIKELLEMKVIRPSNSPICSPAFVVPKKNKQLRLVVDYRNLIR</sequence>
<reference evidence="1 2" key="1">
    <citation type="submission" date="2015-07" db="EMBL/GenBank/DDBJ databases">
        <title>The genome of Pseudoloma neurophilia, a relevant intracellular parasite of the zebrafish.</title>
        <authorList>
            <person name="Ndikumana S."/>
            <person name="Pelin A."/>
            <person name="Sanders J."/>
            <person name="Corradi N."/>
        </authorList>
    </citation>
    <scope>NUCLEOTIDE SEQUENCE [LARGE SCALE GENOMIC DNA]</scope>
    <source>
        <strain evidence="1 2">MK1</strain>
    </source>
</reference>
<keyword evidence="2" id="KW-1185">Reference proteome</keyword>
<dbReference type="OrthoDB" id="2435678at2759"/>
<dbReference type="Gene3D" id="3.10.10.10">
    <property type="entry name" value="HIV Type 1 Reverse Transcriptase, subunit A, domain 1"/>
    <property type="match status" value="1"/>
</dbReference>
<comment type="caution">
    <text evidence="1">The sequence shown here is derived from an EMBL/GenBank/DDBJ whole genome shotgun (WGS) entry which is preliminary data.</text>
</comment>
<evidence type="ECO:0000313" key="2">
    <source>
        <dbReference type="Proteomes" id="UP000051530"/>
    </source>
</evidence>